<protein>
    <submittedName>
        <fullName evidence="2">Uncharacterized protein</fullName>
    </submittedName>
</protein>
<organism evidence="1 2">
    <name type="scientific">Plectus sambesii</name>
    <dbReference type="NCBI Taxonomy" id="2011161"/>
    <lineage>
        <taxon>Eukaryota</taxon>
        <taxon>Metazoa</taxon>
        <taxon>Ecdysozoa</taxon>
        <taxon>Nematoda</taxon>
        <taxon>Chromadorea</taxon>
        <taxon>Plectida</taxon>
        <taxon>Plectina</taxon>
        <taxon>Plectoidea</taxon>
        <taxon>Plectidae</taxon>
        <taxon>Plectus</taxon>
    </lineage>
</organism>
<evidence type="ECO:0000313" key="2">
    <source>
        <dbReference type="WBParaSite" id="PSAMB.scaffold16043size1421.g36767.t1"/>
    </source>
</evidence>
<dbReference type="Proteomes" id="UP000887566">
    <property type="component" value="Unplaced"/>
</dbReference>
<evidence type="ECO:0000313" key="1">
    <source>
        <dbReference type="Proteomes" id="UP000887566"/>
    </source>
</evidence>
<sequence>MLGIKRAAAIRAEPARPPKQPIDSPTVGLLRIRAGRAVIIAASESNNEEGASRRWTARASLPLPRVKRLATPIVVRTHSSDCCRSAAVTIADRGRPSHCRRALAHSVQTRRWKGFFGVSDGR</sequence>
<name>A0A914V6X2_9BILA</name>
<dbReference type="WBParaSite" id="PSAMB.scaffold16043size1421.g36767.t1">
    <property type="protein sequence ID" value="PSAMB.scaffold16043size1421.g36767.t1"/>
    <property type="gene ID" value="PSAMB.scaffold16043size1421.g36767"/>
</dbReference>
<accession>A0A914V6X2</accession>
<dbReference type="AlphaFoldDB" id="A0A914V6X2"/>
<reference evidence="2" key="1">
    <citation type="submission" date="2022-11" db="UniProtKB">
        <authorList>
            <consortium name="WormBaseParasite"/>
        </authorList>
    </citation>
    <scope>IDENTIFICATION</scope>
</reference>
<proteinExistence type="predicted"/>
<keyword evidence="1" id="KW-1185">Reference proteome</keyword>